<feature type="transmembrane region" description="Helical" evidence="1">
    <location>
        <begin position="17"/>
        <end position="35"/>
    </location>
</feature>
<keyword evidence="1" id="KW-1133">Transmembrane helix</keyword>
<reference evidence="2" key="1">
    <citation type="submission" date="2020-04" db="EMBL/GenBank/DDBJ databases">
        <authorList>
            <person name="Chiriac C."/>
            <person name="Salcher M."/>
            <person name="Ghai R."/>
            <person name="Kavagutti S V."/>
        </authorList>
    </citation>
    <scope>NUCLEOTIDE SEQUENCE</scope>
</reference>
<evidence type="ECO:0000313" key="2">
    <source>
        <dbReference type="EMBL" id="CAB4150527.1"/>
    </source>
</evidence>
<sequence>MNTDDKPSIVKLNLEKFQLTLTIIAIIGAIIYVGRRLESDEHQQRLLETIAGDILLIKDRNADANAQIRVIGERVSQVEKRLERMETR</sequence>
<evidence type="ECO:0000313" key="3">
    <source>
        <dbReference type="EMBL" id="CAB4198903.1"/>
    </source>
</evidence>
<organism evidence="2">
    <name type="scientific">uncultured Caudovirales phage</name>
    <dbReference type="NCBI Taxonomy" id="2100421"/>
    <lineage>
        <taxon>Viruses</taxon>
        <taxon>Duplodnaviria</taxon>
        <taxon>Heunggongvirae</taxon>
        <taxon>Uroviricota</taxon>
        <taxon>Caudoviricetes</taxon>
        <taxon>Peduoviridae</taxon>
        <taxon>Maltschvirus</taxon>
        <taxon>Maltschvirus maltsch</taxon>
    </lineage>
</organism>
<protein>
    <submittedName>
        <fullName evidence="2">Uncharacterized protein</fullName>
    </submittedName>
</protein>
<gene>
    <name evidence="3" type="ORF">UFOVP1332_4</name>
    <name evidence="2" type="ORF">UFOVP565_39</name>
</gene>
<name>A0A6J5MX79_9CAUD</name>
<keyword evidence="1" id="KW-0472">Membrane</keyword>
<accession>A0A6J5MX79</accession>
<keyword evidence="1" id="KW-0812">Transmembrane</keyword>
<dbReference type="EMBL" id="LR796545">
    <property type="protein sequence ID" value="CAB4150527.1"/>
    <property type="molecule type" value="Genomic_DNA"/>
</dbReference>
<evidence type="ECO:0000256" key="1">
    <source>
        <dbReference type="SAM" id="Phobius"/>
    </source>
</evidence>
<proteinExistence type="predicted"/>
<dbReference type="EMBL" id="LR797279">
    <property type="protein sequence ID" value="CAB4198903.1"/>
    <property type="molecule type" value="Genomic_DNA"/>
</dbReference>